<dbReference type="Proteomes" id="UP000002943">
    <property type="component" value="Unassembled WGS sequence"/>
</dbReference>
<dbReference type="Gene3D" id="3.30.70.270">
    <property type="match status" value="1"/>
</dbReference>
<gene>
    <name evidence="3" type="ORF">VIBC2010_07509</name>
</gene>
<dbReference type="NCBIfam" id="TIGR00254">
    <property type="entry name" value="GGDEF"/>
    <property type="match status" value="1"/>
</dbReference>
<dbReference type="EMBL" id="AEIU01000069">
    <property type="protein sequence ID" value="EFP96798.1"/>
    <property type="molecule type" value="Genomic_DNA"/>
</dbReference>
<dbReference type="GO" id="GO:0071111">
    <property type="term" value="F:cyclic-guanylate-specific phosphodiesterase activity"/>
    <property type="evidence" value="ECO:0007669"/>
    <property type="project" value="InterPro"/>
</dbReference>
<dbReference type="Gene3D" id="3.20.20.450">
    <property type="entry name" value="EAL domain"/>
    <property type="match status" value="1"/>
</dbReference>
<dbReference type="InterPro" id="IPR050706">
    <property type="entry name" value="Cyclic-di-GMP_PDE-like"/>
</dbReference>
<dbReference type="CDD" id="cd01949">
    <property type="entry name" value="GGDEF"/>
    <property type="match status" value="1"/>
</dbReference>
<dbReference type="Pfam" id="PF00563">
    <property type="entry name" value="EAL"/>
    <property type="match status" value="1"/>
</dbReference>
<dbReference type="Pfam" id="PF00990">
    <property type="entry name" value="GGDEF"/>
    <property type="match status" value="1"/>
</dbReference>
<dbReference type="SUPFAM" id="SSF141868">
    <property type="entry name" value="EAL domain-like"/>
    <property type="match status" value="1"/>
</dbReference>
<dbReference type="RefSeq" id="WP_009601232.1">
    <property type="nucleotide sequence ID" value="NZ_AEIU01000069.1"/>
</dbReference>
<dbReference type="InterPro" id="IPR043128">
    <property type="entry name" value="Rev_trsase/Diguanyl_cyclase"/>
</dbReference>
<feature type="domain" description="GGDEF" evidence="2">
    <location>
        <begin position="208"/>
        <end position="337"/>
    </location>
</feature>
<evidence type="ECO:0000259" key="1">
    <source>
        <dbReference type="PROSITE" id="PS50883"/>
    </source>
</evidence>
<dbReference type="PROSITE" id="PS50887">
    <property type="entry name" value="GGDEF"/>
    <property type="match status" value="1"/>
</dbReference>
<dbReference type="eggNOG" id="COG5001">
    <property type="taxonomic scope" value="Bacteria"/>
</dbReference>
<comment type="caution">
    <text evidence="3">The sequence shown here is derived from an EMBL/GenBank/DDBJ whole genome shotgun (WGS) entry which is preliminary data.</text>
</comment>
<dbReference type="PANTHER" id="PTHR33121">
    <property type="entry name" value="CYCLIC DI-GMP PHOSPHODIESTERASE PDEF"/>
    <property type="match status" value="1"/>
</dbReference>
<dbReference type="CDD" id="cd01948">
    <property type="entry name" value="EAL"/>
    <property type="match status" value="1"/>
</dbReference>
<keyword evidence="4" id="KW-1185">Reference proteome</keyword>
<name>E3BJM9_9VIBR</name>
<dbReference type="STRING" id="796620.VIBC2010_07509"/>
<protein>
    <submittedName>
        <fullName evidence="3">GGDEF family protein</fullName>
    </submittedName>
</protein>
<sequence>MARTTSQIESLTLEALNGLLSSTEKELLQKAVSNLHSCTQSSCTSVIEIDPTTACVTLLASSDVKIGAQQSQLVPVSRQKGQFEIEESREFATGKLCFLTSKNTPPFLNNDRIQAYIAIPIKSTDQHTLGLILSTFSSSMTTKQNQNVVNQHHLYAQIIANNLRVKWLSVLSKDLNAKLSYETSHDKLTGLFNRISLSEKLEQLTEKNHFTLAYVDIEKFKYINDLYGNYIGDQVIKFVAETIQNTIEDKNLAFRIAGDEFAFITFSKNPITLCNRILKSFKSGYKDPAHNIKFNIKIGLAGNSHHRSTAEQLIHNASLALKDCKQSRYLNVQCYDTHLSKQYYRRALVIDSLRNELAKEIMEDSEIYVVLQPIVGKPDKQWDYFEVLARWESSTLGPISPVEFIEAAEQSGLIVELGEHIIKLACKAKLKLQTELGRKIKLSINCSAHELNRSNQYLQSFLNALKPYNFAPEDFTIELTETVLLSQTEEIQRVLTKLRLIGFKIALDDFGTGYSSLNYIHRYPIDCIKIDATFIKNMHGSRSAERVVWLIIQLAKQLNVALVAEGVEDKVTLDKLYKMGCNRIQGYFFSQPKIAEEIIRLQKEKIGHLRNNIVHVQD</sequence>
<organism evidence="3 4">
    <name type="scientific">Vibrio caribbeanicus ATCC BAA-2122</name>
    <dbReference type="NCBI Taxonomy" id="796620"/>
    <lineage>
        <taxon>Bacteria</taxon>
        <taxon>Pseudomonadati</taxon>
        <taxon>Pseudomonadota</taxon>
        <taxon>Gammaproteobacteria</taxon>
        <taxon>Vibrionales</taxon>
        <taxon>Vibrionaceae</taxon>
        <taxon>Vibrio</taxon>
    </lineage>
</organism>
<dbReference type="PANTHER" id="PTHR33121:SF79">
    <property type="entry name" value="CYCLIC DI-GMP PHOSPHODIESTERASE PDED-RELATED"/>
    <property type="match status" value="1"/>
</dbReference>
<evidence type="ECO:0000313" key="4">
    <source>
        <dbReference type="Proteomes" id="UP000002943"/>
    </source>
</evidence>
<feature type="domain" description="EAL" evidence="1">
    <location>
        <begin position="350"/>
        <end position="606"/>
    </location>
</feature>
<proteinExistence type="predicted"/>
<accession>E3BJM9</accession>
<evidence type="ECO:0000259" key="2">
    <source>
        <dbReference type="PROSITE" id="PS50887"/>
    </source>
</evidence>
<dbReference type="InterPro" id="IPR035919">
    <property type="entry name" value="EAL_sf"/>
</dbReference>
<dbReference type="SMART" id="SM00052">
    <property type="entry name" value="EAL"/>
    <property type="match status" value="1"/>
</dbReference>
<dbReference type="OrthoDB" id="9787514at2"/>
<dbReference type="InterPro" id="IPR000160">
    <property type="entry name" value="GGDEF_dom"/>
</dbReference>
<evidence type="ECO:0000313" key="3">
    <source>
        <dbReference type="EMBL" id="EFP96798.1"/>
    </source>
</evidence>
<reference evidence="3 4" key="1">
    <citation type="journal article" date="2012" name="Int. J. Syst. Evol. Microbiol.">
        <title>Vibrio caribbeanicus sp. nov., isolated from the marine sponge Scleritoderma cyanea.</title>
        <authorList>
            <person name="Hoffmann M."/>
            <person name="Monday S.R."/>
            <person name="Allard M.W."/>
            <person name="Strain E.A."/>
            <person name="Whittaker P."/>
            <person name="Naum M."/>
            <person name="McCarthy P.J."/>
            <person name="Lopez J.V."/>
            <person name="Fischer M."/>
            <person name="Brown E.W."/>
        </authorList>
    </citation>
    <scope>NUCLEOTIDE SEQUENCE [LARGE SCALE GENOMIC DNA]</scope>
    <source>
        <strain evidence="3 4">ATCC BAA-2122</strain>
    </source>
</reference>
<dbReference type="InterPro" id="IPR029787">
    <property type="entry name" value="Nucleotide_cyclase"/>
</dbReference>
<dbReference type="SMART" id="SM00267">
    <property type="entry name" value="GGDEF"/>
    <property type="match status" value="1"/>
</dbReference>
<dbReference type="SUPFAM" id="SSF55073">
    <property type="entry name" value="Nucleotide cyclase"/>
    <property type="match status" value="1"/>
</dbReference>
<dbReference type="PROSITE" id="PS50883">
    <property type="entry name" value="EAL"/>
    <property type="match status" value="1"/>
</dbReference>
<dbReference type="AlphaFoldDB" id="E3BJM9"/>
<dbReference type="InterPro" id="IPR001633">
    <property type="entry name" value="EAL_dom"/>
</dbReference>